<dbReference type="Gene3D" id="3.30.2290.10">
    <property type="entry name" value="PmbA/TldD superfamily"/>
    <property type="match status" value="1"/>
</dbReference>
<reference evidence="8" key="1">
    <citation type="journal article" date="2019" name="Int. J. Syst. Evol. Microbiol.">
        <title>The Global Catalogue of Microorganisms (GCM) 10K type strain sequencing project: providing services to taxonomists for standard genome sequencing and annotation.</title>
        <authorList>
            <consortium name="The Broad Institute Genomics Platform"/>
            <consortium name="The Broad Institute Genome Sequencing Center for Infectious Disease"/>
            <person name="Wu L."/>
            <person name="Ma J."/>
        </authorList>
    </citation>
    <scope>NUCLEOTIDE SEQUENCE [LARGE SCALE GENOMIC DNA]</scope>
    <source>
        <strain evidence="8">JCM 16902</strain>
    </source>
</reference>
<keyword evidence="2" id="KW-0645">Protease</keyword>
<evidence type="ECO:0000313" key="7">
    <source>
        <dbReference type="EMBL" id="GAA3611518.1"/>
    </source>
</evidence>
<keyword evidence="3" id="KW-0378">Hydrolase</keyword>
<dbReference type="Pfam" id="PF19289">
    <property type="entry name" value="PmbA_TldD_3rd"/>
    <property type="match status" value="1"/>
</dbReference>
<comment type="caution">
    <text evidence="7">The sequence shown here is derived from an EMBL/GenBank/DDBJ whole genome shotgun (WGS) entry which is preliminary data.</text>
</comment>
<dbReference type="PANTHER" id="PTHR30624">
    <property type="entry name" value="UNCHARACTERIZED PROTEIN TLDD AND PMBA"/>
    <property type="match status" value="1"/>
</dbReference>
<evidence type="ECO:0000256" key="1">
    <source>
        <dbReference type="ARBA" id="ARBA00005836"/>
    </source>
</evidence>
<dbReference type="InterPro" id="IPR051463">
    <property type="entry name" value="Peptidase_U62_metallo"/>
</dbReference>
<dbReference type="InterPro" id="IPR036059">
    <property type="entry name" value="TldD/PmbA_sf"/>
</dbReference>
<evidence type="ECO:0000313" key="8">
    <source>
        <dbReference type="Proteomes" id="UP001501074"/>
    </source>
</evidence>
<evidence type="ECO:0000256" key="3">
    <source>
        <dbReference type="ARBA" id="ARBA00022801"/>
    </source>
</evidence>
<dbReference type="RefSeq" id="WP_231482182.1">
    <property type="nucleotide sequence ID" value="NZ_BAAAZO010000004.1"/>
</dbReference>
<gene>
    <name evidence="7" type="ORF">GCM10022223_29550</name>
</gene>
<name>A0ABP6ZJ76_9ACTN</name>
<dbReference type="Pfam" id="PF01523">
    <property type="entry name" value="PmbA_TldD_1st"/>
    <property type="match status" value="1"/>
</dbReference>
<proteinExistence type="inferred from homology"/>
<evidence type="ECO:0000259" key="6">
    <source>
        <dbReference type="Pfam" id="PF19289"/>
    </source>
</evidence>
<dbReference type="Proteomes" id="UP001501074">
    <property type="component" value="Unassembled WGS sequence"/>
</dbReference>
<comment type="similarity">
    <text evidence="1">Belongs to the peptidase U62 family.</text>
</comment>
<feature type="domain" description="Metalloprotease TldD/E C-terminal" evidence="6">
    <location>
        <begin position="249"/>
        <end position="494"/>
    </location>
</feature>
<accession>A0ABP6ZJ76</accession>
<organism evidence="7 8">
    <name type="scientific">Kineosporia mesophila</name>
    <dbReference type="NCBI Taxonomy" id="566012"/>
    <lineage>
        <taxon>Bacteria</taxon>
        <taxon>Bacillati</taxon>
        <taxon>Actinomycetota</taxon>
        <taxon>Actinomycetes</taxon>
        <taxon>Kineosporiales</taxon>
        <taxon>Kineosporiaceae</taxon>
        <taxon>Kineosporia</taxon>
    </lineage>
</organism>
<evidence type="ECO:0000256" key="4">
    <source>
        <dbReference type="ARBA" id="ARBA00023049"/>
    </source>
</evidence>
<dbReference type="SUPFAM" id="SSF111283">
    <property type="entry name" value="Putative modulator of DNA gyrase, PmbA/TldD"/>
    <property type="match status" value="1"/>
</dbReference>
<protein>
    <submittedName>
        <fullName evidence="7">TldD/PmbA family protein</fullName>
    </submittedName>
</protein>
<dbReference type="InterPro" id="IPR045569">
    <property type="entry name" value="Metalloprtase-TldD/E_C"/>
</dbReference>
<evidence type="ECO:0000256" key="2">
    <source>
        <dbReference type="ARBA" id="ARBA00022670"/>
    </source>
</evidence>
<keyword evidence="4" id="KW-0482">Metalloprotease</keyword>
<evidence type="ECO:0000259" key="5">
    <source>
        <dbReference type="Pfam" id="PF01523"/>
    </source>
</evidence>
<dbReference type="PANTHER" id="PTHR30624:SF10">
    <property type="entry name" value="CONSERVED PROTEIN"/>
    <property type="match status" value="1"/>
</dbReference>
<dbReference type="InterPro" id="IPR035068">
    <property type="entry name" value="TldD/PmbA_N"/>
</dbReference>
<dbReference type="InterPro" id="IPR002510">
    <property type="entry name" value="Metalloprtase-TldD/E_N"/>
</dbReference>
<sequence>MTAQIDADFLALPLDSLADAALQHARSAGAGLLQHADLRVQRMRSGSMQVRDARLSSSSDAVVAGLAVRVLLDGVWGFAATDELTPAAAVATAERALEVARISRPLVAERVELAPEPVHAGATWVSPYTTDPFAVPVAERARHLAGWSGTLLGADGVDHCDVTLNLAKEQKFYADLAGTVTRQQRVLIEPEITVVAISGSGPESMRSLAPPVARGWEYLLGEGWDFAAEIDRLPEYLAERTKAPTVTAGDYDLVIDPTNLWLTIHESVGHATELDRSLGYEAAYAGTSFARLEGVGSFRYGSDLMNVTADRTTPHGGATIGFDDEGVATRSWDLVSGGVLAGFQLDRAMAARCGFEVSNGCAYADSALSVPVQRMANVSLASGAPDTSTADLISGVDDGLYVVGDKSWSIDMQRYNFQFTAQRFYRIRGGKLAGQVKDAAYQGSTPSFWGSLKGLGGPSTHYLGGASNCGKAQPGQSAWVSHGAPATLFEQVKVLNTRSEGGR</sequence>
<dbReference type="EMBL" id="BAAAZO010000004">
    <property type="protein sequence ID" value="GAA3611518.1"/>
    <property type="molecule type" value="Genomic_DNA"/>
</dbReference>
<keyword evidence="8" id="KW-1185">Reference proteome</keyword>
<feature type="domain" description="Metalloprotease TldD/E N-terminal" evidence="5">
    <location>
        <begin position="36"/>
        <end position="100"/>
    </location>
</feature>